<evidence type="ECO:0000313" key="2">
    <source>
        <dbReference type="Proteomes" id="UP000604046"/>
    </source>
</evidence>
<protein>
    <submittedName>
        <fullName evidence="1">Avt5 protein</fullName>
    </submittedName>
</protein>
<sequence length="386" mass="44624">MDRDLLGRPPTRRRRIDWLAKVAKGQTTCQSHGSASSACLDRRDLSLPVRNEDLTHLAASQARLPLPSPKVALASCTRGCCPARLREWLFWHLAKGIRLFLLRWEGAMTPEQEEVIRDLRDRGRLILLESSLQGKTSSSFQRVMTRQIKFVHHAIRAARARRCDFLLHLDDDELLFSETDSIPALLRRFLGSSKRCVHFENLEAVFPFEMQTDRPFSRQRTRFRKNFQVLYCNGKSAANLTAGEVYASGVHHFCRHDRSFEEADPKFGLHDETAGCSHPACCIQERSAFVLHFDSPSFVEWRDKFALRAQASMSQLDEEELQQFPFKRASVEAFTKVKKVPRQKQIYRHWRCLPGRKEEEFHPRITGSSLEAAFQRLLSQVRVEFA</sequence>
<dbReference type="EMBL" id="CAJNDS010000669">
    <property type="protein sequence ID" value="CAE7227091.1"/>
    <property type="molecule type" value="Genomic_DNA"/>
</dbReference>
<comment type="caution">
    <text evidence="1">The sequence shown here is derived from an EMBL/GenBank/DDBJ whole genome shotgun (WGS) entry which is preliminary data.</text>
</comment>
<gene>
    <name evidence="1" type="primary">avt5</name>
    <name evidence="1" type="ORF">SNAT2548_LOCUS8926</name>
</gene>
<dbReference type="OrthoDB" id="445646at2759"/>
<accession>A0A812KGJ7</accession>
<reference evidence="1" key="1">
    <citation type="submission" date="2021-02" db="EMBL/GenBank/DDBJ databases">
        <authorList>
            <person name="Dougan E. K."/>
            <person name="Rhodes N."/>
            <person name="Thang M."/>
            <person name="Chan C."/>
        </authorList>
    </citation>
    <scope>NUCLEOTIDE SEQUENCE</scope>
</reference>
<dbReference type="AlphaFoldDB" id="A0A812KGJ7"/>
<dbReference type="Proteomes" id="UP000604046">
    <property type="component" value="Unassembled WGS sequence"/>
</dbReference>
<keyword evidence="2" id="KW-1185">Reference proteome</keyword>
<evidence type="ECO:0000313" key="1">
    <source>
        <dbReference type="EMBL" id="CAE7227091.1"/>
    </source>
</evidence>
<name>A0A812KGJ7_9DINO</name>
<organism evidence="1 2">
    <name type="scientific">Symbiodinium natans</name>
    <dbReference type="NCBI Taxonomy" id="878477"/>
    <lineage>
        <taxon>Eukaryota</taxon>
        <taxon>Sar</taxon>
        <taxon>Alveolata</taxon>
        <taxon>Dinophyceae</taxon>
        <taxon>Suessiales</taxon>
        <taxon>Symbiodiniaceae</taxon>
        <taxon>Symbiodinium</taxon>
    </lineage>
</organism>
<proteinExistence type="predicted"/>